<dbReference type="InterPro" id="IPR013022">
    <property type="entry name" value="Xyl_isomerase-like_TIM-brl"/>
</dbReference>
<dbReference type="InterPro" id="IPR043700">
    <property type="entry name" value="DSD"/>
</dbReference>
<comment type="pathway">
    <text evidence="2">Aromatic compound metabolism; 3,4-dihydroxybenzoate biosynthesis.</text>
</comment>
<dbReference type="GO" id="GO:0046872">
    <property type="term" value="F:metal ion binding"/>
    <property type="evidence" value="ECO:0007669"/>
    <property type="project" value="UniProtKB-UniRule"/>
</dbReference>
<dbReference type="GO" id="GO:0046279">
    <property type="term" value="P:3,4-dihydroxybenzoate biosynthetic process"/>
    <property type="evidence" value="ECO:0007669"/>
    <property type="project" value="UniProtKB-UniRule"/>
</dbReference>
<keyword evidence="2" id="KW-0479">Metal-binding</keyword>
<dbReference type="EC" id="4.2.1.118" evidence="2"/>
<dbReference type="Proteomes" id="UP000320244">
    <property type="component" value="Unassembled WGS sequence"/>
</dbReference>
<reference evidence="4 5" key="1">
    <citation type="submission" date="2019-05" db="EMBL/GenBank/DDBJ databases">
        <authorList>
            <person name="Lee S.D."/>
        </authorList>
    </citation>
    <scope>NUCLEOTIDE SEQUENCE [LARGE SCALE GENOMIC DNA]</scope>
    <source>
        <strain evidence="4 5">C5-26</strain>
    </source>
</reference>
<evidence type="ECO:0000256" key="2">
    <source>
        <dbReference type="HAMAP-Rule" id="MF_02238"/>
    </source>
</evidence>
<dbReference type="EMBL" id="VCQV01000010">
    <property type="protein sequence ID" value="TWP36617.1"/>
    <property type="molecule type" value="Genomic_DNA"/>
</dbReference>
<sequence length="628" mass="68831">MRRSIATVSVSGDLEEKLAAISAAKFDGIELYDPDLVASRLRPGEIASRCADLGLTIELFQPLRDLEGLDPDRFQSALGRLEAKLEVMEQLGAATALVCSNTSPGAIGDVDLSAEQLHLAGQRAAEHGIRLGFEALAWGTHVSRVSEAWEVIRRADHHALGLVVDTFHILARGDTAEVLQDVPGDQIAFLQIADAPHLRTDILQWSRHHRCFPGQGTFDLASVVGAVIEKGYRGPLSLEVFSDVIREAEPRATALDGMRSLIHLEEELRSRWAGQPDDQRPHVTLTDPPPAPRQATCGFLEIAVRSDGDMSGFLQGLGFVEGGTHRTKPVSWWRNGGANIVLNASSDLADRWTRSVDRPAVVGLAVAVPTVAEVSERADALLWPRLALRHDLAEAPRDATDTPAGVHLFLVEGDRWQDDFVPTPAQQPSAAVRIIDVDHLGYRIPFEVSDAEISFYRTLLGLPTGAISEFTEPRGWLRSRVVRSEDHPSAGALQIVLNVIETRTATRIPDRGLNQIAFIVADVFAAVRTARTSGIGMLEIPDNYYEDLRARSDLSPALIGRLREHNVLYDRDSEGELLHAYTRHVADAFYVELLERRDGYGGFGSVNTPVRLVAQARQTMDARPPTAQ</sequence>
<comment type="catalytic activity">
    <reaction evidence="2">
        <text>3-dehydroshikimate = 3,4-dihydroxybenzoate + H2O</text>
        <dbReference type="Rhea" id="RHEA:24848"/>
        <dbReference type="ChEBI" id="CHEBI:15377"/>
        <dbReference type="ChEBI" id="CHEBI:16630"/>
        <dbReference type="ChEBI" id="CHEBI:36241"/>
        <dbReference type="EC" id="4.2.1.118"/>
    </reaction>
</comment>
<comment type="similarity">
    <text evidence="2">Belongs to the bacterial two-domain DSD family.</text>
</comment>
<feature type="binding site" evidence="2">
    <location>
        <position position="134"/>
    </location>
    <ligand>
        <name>a divalent metal cation</name>
        <dbReference type="ChEBI" id="CHEBI:60240"/>
        <note>catalytic</note>
    </ligand>
</feature>
<dbReference type="Gene3D" id="3.20.20.150">
    <property type="entry name" value="Divalent-metal-dependent TIM barrel enzymes"/>
    <property type="match status" value="1"/>
</dbReference>
<keyword evidence="4" id="KW-0413">Isomerase</keyword>
<keyword evidence="4" id="KW-0670">Pyruvate</keyword>
<dbReference type="Pfam" id="PF01261">
    <property type="entry name" value="AP_endonuc_2"/>
    <property type="match status" value="1"/>
</dbReference>
<keyword evidence="2" id="KW-0456">Lyase</keyword>
<comment type="caution">
    <text evidence="2">Lacks conserved residue(s) required for the propagation of feature annotation.</text>
</comment>
<dbReference type="OrthoDB" id="9780241at2"/>
<feature type="binding site" evidence="2">
    <location>
        <position position="191"/>
    </location>
    <ligand>
        <name>a divalent metal cation</name>
        <dbReference type="ChEBI" id="CHEBI:60240"/>
        <note>catalytic</note>
    </ligand>
</feature>
<feature type="binding site" evidence="2">
    <location>
        <position position="165"/>
    </location>
    <ligand>
        <name>a divalent metal cation</name>
        <dbReference type="ChEBI" id="CHEBI:60240"/>
        <note>catalytic</note>
    </ligand>
</feature>
<dbReference type="UniPathway" id="UPA00088"/>
<reference evidence="4 5" key="2">
    <citation type="submission" date="2019-08" db="EMBL/GenBank/DDBJ databases">
        <title>Jejuicoccus antrihumi gen. nov., sp. nov., a new member of the family Dermacoccaceae isolated from a cave.</title>
        <authorList>
            <person name="Schumann P."/>
            <person name="Kim I.S."/>
        </authorList>
    </citation>
    <scope>NUCLEOTIDE SEQUENCE [LARGE SCALE GENOMIC DNA]</scope>
    <source>
        <strain evidence="4 5">C5-26</strain>
    </source>
</reference>
<accession>A0A563E250</accession>
<evidence type="ECO:0000313" key="5">
    <source>
        <dbReference type="Proteomes" id="UP000320244"/>
    </source>
</evidence>
<dbReference type="GO" id="GO:0016853">
    <property type="term" value="F:isomerase activity"/>
    <property type="evidence" value="ECO:0007669"/>
    <property type="project" value="UniProtKB-KW"/>
</dbReference>
<dbReference type="SUPFAM" id="SSF51658">
    <property type="entry name" value="Xylose isomerase-like"/>
    <property type="match status" value="1"/>
</dbReference>
<dbReference type="PANTHER" id="PTHR12110">
    <property type="entry name" value="HYDROXYPYRUVATE ISOMERASE"/>
    <property type="match status" value="1"/>
</dbReference>
<evidence type="ECO:0000256" key="1">
    <source>
        <dbReference type="ARBA" id="ARBA00023277"/>
    </source>
</evidence>
<keyword evidence="5" id="KW-1185">Reference proteome</keyword>
<dbReference type="InterPro" id="IPR029068">
    <property type="entry name" value="Glyas_Bleomycin-R_OHBP_Dase"/>
</dbReference>
<dbReference type="GO" id="GO:0046565">
    <property type="term" value="F:3-dehydroshikimate dehydratase activity"/>
    <property type="evidence" value="ECO:0007669"/>
    <property type="project" value="UniProtKB-UniRule"/>
</dbReference>
<dbReference type="Pfam" id="PF14696">
    <property type="entry name" value="Glyoxalase_5"/>
    <property type="match status" value="1"/>
</dbReference>
<dbReference type="HAMAP" id="MF_02238">
    <property type="entry name" value="DSD"/>
    <property type="match status" value="1"/>
</dbReference>
<protein>
    <recommendedName>
        <fullName evidence="2">3-dehydroshikimate dehydratase</fullName>
        <shortName evidence="2">DSD</shortName>
        <ecNumber evidence="2">4.2.1.118</ecNumber>
    </recommendedName>
</protein>
<keyword evidence="1" id="KW-0119">Carbohydrate metabolism</keyword>
<dbReference type="AlphaFoldDB" id="A0A563E250"/>
<name>A0A563E250_9MICO</name>
<comment type="cofactor">
    <cofactor evidence="2">
        <name>a divalent metal cation</name>
        <dbReference type="ChEBI" id="CHEBI:60240"/>
    </cofactor>
</comment>
<organism evidence="4 5">
    <name type="scientific">Leekyejoonella antrihumi</name>
    <dbReference type="NCBI Taxonomy" id="1660198"/>
    <lineage>
        <taxon>Bacteria</taxon>
        <taxon>Bacillati</taxon>
        <taxon>Actinomycetota</taxon>
        <taxon>Actinomycetes</taxon>
        <taxon>Micrococcales</taxon>
        <taxon>Dermacoccaceae</taxon>
        <taxon>Leekyejoonella</taxon>
    </lineage>
</organism>
<feature type="domain" description="Xylose isomerase-like TIM barrel" evidence="3">
    <location>
        <begin position="18"/>
        <end position="260"/>
    </location>
</feature>
<dbReference type="PANTHER" id="PTHR12110:SF21">
    <property type="entry name" value="XYLOSE ISOMERASE-LIKE TIM BARREL DOMAIN-CONTAINING PROTEIN"/>
    <property type="match status" value="1"/>
</dbReference>
<dbReference type="RefSeq" id="WP_146316458.1">
    <property type="nucleotide sequence ID" value="NZ_VCQV01000010.1"/>
</dbReference>
<evidence type="ECO:0000313" key="4">
    <source>
        <dbReference type="EMBL" id="TWP36617.1"/>
    </source>
</evidence>
<dbReference type="Gene3D" id="3.10.180.10">
    <property type="entry name" value="2,3-Dihydroxybiphenyl 1,2-Dioxygenase, domain 1"/>
    <property type="match status" value="2"/>
</dbReference>
<feature type="binding site" evidence="2">
    <location>
        <position position="239"/>
    </location>
    <ligand>
        <name>a divalent metal cation</name>
        <dbReference type="ChEBI" id="CHEBI:60240"/>
        <note>catalytic</note>
    </ligand>
</feature>
<dbReference type="InterPro" id="IPR050312">
    <property type="entry name" value="IolE/XylAMocC-like"/>
</dbReference>
<dbReference type="InterPro" id="IPR036237">
    <property type="entry name" value="Xyl_isomerase-like_sf"/>
</dbReference>
<dbReference type="SUPFAM" id="SSF54593">
    <property type="entry name" value="Glyoxalase/Bleomycin resistance protein/Dihydroxybiphenyl dioxygenase"/>
    <property type="match status" value="1"/>
</dbReference>
<evidence type="ECO:0000259" key="3">
    <source>
        <dbReference type="Pfam" id="PF01261"/>
    </source>
</evidence>
<proteinExistence type="inferred from homology"/>
<comment type="caution">
    <text evidence="4">The sequence shown here is derived from an EMBL/GenBank/DDBJ whole genome shotgun (WGS) entry which is preliminary data.</text>
</comment>
<gene>
    <name evidence="4" type="ORF">FGL98_09125</name>
</gene>
<comment type="function">
    <text evidence="2">Catalyzes the conversion of 3-dehydroshikimate to protocatechuate (3,4-dihydroxybenzoate), a common intermediate of quinate and shikimate degradation pathways.</text>
</comment>